<dbReference type="InterPro" id="IPR006016">
    <property type="entry name" value="UspA"/>
</dbReference>
<proteinExistence type="inferred from homology"/>
<reference evidence="3 4" key="1">
    <citation type="submission" date="2019-08" db="EMBL/GenBank/DDBJ databases">
        <title>Archaea genome.</title>
        <authorList>
            <person name="Kajale S."/>
            <person name="Shouche Y."/>
            <person name="Deshpande N."/>
            <person name="Sharma A."/>
        </authorList>
    </citation>
    <scope>NUCLEOTIDE SEQUENCE [LARGE SCALE GENOMIC DNA]</scope>
    <source>
        <strain evidence="3 4">ESP3B_9</strain>
    </source>
</reference>
<dbReference type="PANTHER" id="PTHR46268">
    <property type="entry name" value="STRESS RESPONSE PROTEIN NHAX"/>
    <property type="match status" value="1"/>
</dbReference>
<dbReference type="InterPro" id="IPR006015">
    <property type="entry name" value="Universal_stress_UspA"/>
</dbReference>
<protein>
    <submittedName>
        <fullName evidence="3">Universal stress protein</fullName>
    </submittedName>
</protein>
<dbReference type="PANTHER" id="PTHR46268:SF6">
    <property type="entry name" value="UNIVERSAL STRESS PROTEIN UP12"/>
    <property type="match status" value="1"/>
</dbReference>
<sequence length="152" mass="15986">MYDSVLIPTDGSKAATAAVYEGIELAAQNQATVHALYVVEPIPLGGFTSGPAPASSEWDDVVDEQRAEGDEAATEVVEAAESFDLEVVEAVEYGKPAGVILEYADEHDIDAIVMGTHGRSGVDRVVIGSVTETVVRRSQVPVLVVRTDGEGD</sequence>
<dbReference type="RefSeq" id="WP_149082855.1">
    <property type="nucleotide sequence ID" value="NZ_VTAW01000035.1"/>
</dbReference>
<dbReference type="EMBL" id="VTAW01000035">
    <property type="protein sequence ID" value="TYT60602.1"/>
    <property type="molecule type" value="Genomic_DNA"/>
</dbReference>
<evidence type="ECO:0000313" key="4">
    <source>
        <dbReference type="Proteomes" id="UP000324104"/>
    </source>
</evidence>
<dbReference type="SUPFAM" id="SSF52402">
    <property type="entry name" value="Adenine nucleotide alpha hydrolases-like"/>
    <property type="match status" value="1"/>
</dbReference>
<name>A0A5D5ALH2_9EURY</name>
<dbReference type="PRINTS" id="PR01438">
    <property type="entry name" value="UNVRSLSTRESS"/>
</dbReference>
<gene>
    <name evidence="3" type="ORF">FYC77_17850</name>
</gene>
<dbReference type="Gene3D" id="3.40.50.620">
    <property type="entry name" value="HUPs"/>
    <property type="match status" value="1"/>
</dbReference>
<feature type="domain" description="UspA" evidence="2">
    <location>
        <begin position="1"/>
        <end position="146"/>
    </location>
</feature>
<comment type="caution">
    <text evidence="3">The sequence shown here is derived from an EMBL/GenBank/DDBJ whole genome shotgun (WGS) entry which is preliminary data.</text>
</comment>
<evidence type="ECO:0000313" key="3">
    <source>
        <dbReference type="EMBL" id="TYT60602.1"/>
    </source>
</evidence>
<comment type="similarity">
    <text evidence="1">Belongs to the universal stress protein A family.</text>
</comment>
<dbReference type="CDD" id="cd00293">
    <property type="entry name" value="USP-like"/>
    <property type="match status" value="1"/>
</dbReference>
<keyword evidence="4" id="KW-1185">Reference proteome</keyword>
<evidence type="ECO:0000259" key="2">
    <source>
        <dbReference type="Pfam" id="PF00582"/>
    </source>
</evidence>
<dbReference type="Proteomes" id="UP000324104">
    <property type="component" value="Unassembled WGS sequence"/>
</dbReference>
<accession>A0A5D5ALH2</accession>
<dbReference type="InterPro" id="IPR014729">
    <property type="entry name" value="Rossmann-like_a/b/a_fold"/>
</dbReference>
<evidence type="ECO:0000256" key="1">
    <source>
        <dbReference type="ARBA" id="ARBA00008791"/>
    </source>
</evidence>
<organism evidence="3 4">
    <name type="scientific">Natrialba swarupiae</name>
    <dbReference type="NCBI Taxonomy" id="2448032"/>
    <lineage>
        <taxon>Archaea</taxon>
        <taxon>Methanobacteriati</taxon>
        <taxon>Methanobacteriota</taxon>
        <taxon>Stenosarchaea group</taxon>
        <taxon>Halobacteria</taxon>
        <taxon>Halobacteriales</taxon>
        <taxon>Natrialbaceae</taxon>
        <taxon>Natrialba</taxon>
    </lineage>
</organism>
<dbReference type="Pfam" id="PF00582">
    <property type="entry name" value="Usp"/>
    <property type="match status" value="1"/>
</dbReference>
<dbReference type="AlphaFoldDB" id="A0A5D5ALH2"/>